<dbReference type="Proteomes" id="UP001152795">
    <property type="component" value="Unassembled WGS sequence"/>
</dbReference>
<evidence type="ECO:0000313" key="5">
    <source>
        <dbReference type="EMBL" id="CAB3997429.1"/>
    </source>
</evidence>
<gene>
    <name evidence="5" type="ORF">PACLA_8A031236</name>
</gene>
<evidence type="ECO:0000256" key="4">
    <source>
        <dbReference type="SAM" id="MobiDB-lite"/>
    </source>
</evidence>
<dbReference type="NCBIfam" id="TIGR00231">
    <property type="entry name" value="small_GTP"/>
    <property type="match status" value="1"/>
</dbReference>
<dbReference type="Gene3D" id="3.40.50.300">
    <property type="entry name" value="P-loop containing nucleotide triphosphate hydrolases"/>
    <property type="match status" value="1"/>
</dbReference>
<keyword evidence="6" id="KW-1185">Reference proteome</keyword>
<evidence type="ECO:0000256" key="1">
    <source>
        <dbReference type="ARBA" id="ARBA00008094"/>
    </source>
</evidence>
<dbReference type="PRINTS" id="PR00449">
    <property type="entry name" value="RASTRNSFRMNG"/>
</dbReference>
<dbReference type="GO" id="GO:0032794">
    <property type="term" value="F:GTPase activating protein binding"/>
    <property type="evidence" value="ECO:0007669"/>
    <property type="project" value="TreeGrafter"/>
</dbReference>
<dbReference type="InterPro" id="IPR042227">
    <property type="entry name" value="KBRS"/>
</dbReference>
<dbReference type="Pfam" id="PF00071">
    <property type="entry name" value="Ras"/>
    <property type="match status" value="1"/>
</dbReference>
<organism evidence="5 6">
    <name type="scientific">Paramuricea clavata</name>
    <name type="common">Red gorgonian</name>
    <name type="synonym">Violescent sea-whip</name>
    <dbReference type="NCBI Taxonomy" id="317549"/>
    <lineage>
        <taxon>Eukaryota</taxon>
        <taxon>Metazoa</taxon>
        <taxon>Cnidaria</taxon>
        <taxon>Anthozoa</taxon>
        <taxon>Octocorallia</taxon>
        <taxon>Malacalcyonacea</taxon>
        <taxon>Plexauridae</taxon>
        <taxon>Paramuricea</taxon>
    </lineage>
</organism>
<evidence type="ECO:0000313" key="6">
    <source>
        <dbReference type="Proteomes" id="UP001152795"/>
    </source>
</evidence>
<dbReference type="AlphaFoldDB" id="A0A6S7H464"/>
<dbReference type="PROSITE" id="PS51421">
    <property type="entry name" value="RAS"/>
    <property type="match status" value="1"/>
</dbReference>
<comment type="similarity">
    <text evidence="1">Belongs to the small GTPase superfamily. Ras family. KappaB-Ras subfamily.</text>
</comment>
<dbReference type="InterPro" id="IPR027417">
    <property type="entry name" value="P-loop_NTPase"/>
</dbReference>
<dbReference type="SMART" id="SM00173">
    <property type="entry name" value="RAS"/>
    <property type="match status" value="1"/>
</dbReference>
<feature type="compositionally biased region" description="Polar residues" evidence="4">
    <location>
        <begin position="194"/>
        <end position="206"/>
    </location>
</feature>
<accession>A0A6S7H464</accession>
<reference evidence="5" key="1">
    <citation type="submission" date="2020-04" db="EMBL/GenBank/DDBJ databases">
        <authorList>
            <person name="Alioto T."/>
            <person name="Alioto T."/>
            <person name="Gomez Garrido J."/>
        </authorList>
    </citation>
    <scope>NUCLEOTIDE SEQUENCE</scope>
    <source>
        <strain evidence="5">A484AB</strain>
    </source>
</reference>
<dbReference type="SMART" id="SM00175">
    <property type="entry name" value="RAB"/>
    <property type="match status" value="1"/>
</dbReference>
<dbReference type="GO" id="GO:0043124">
    <property type="term" value="P:negative regulation of canonical NF-kappaB signal transduction"/>
    <property type="evidence" value="ECO:0007669"/>
    <property type="project" value="InterPro"/>
</dbReference>
<evidence type="ECO:0000256" key="3">
    <source>
        <dbReference type="ARBA" id="ARBA00023134"/>
    </source>
</evidence>
<dbReference type="GO" id="GO:0032484">
    <property type="term" value="P:Ral protein signal transduction"/>
    <property type="evidence" value="ECO:0007669"/>
    <property type="project" value="TreeGrafter"/>
</dbReference>
<dbReference type="InterPro" id="IPR005225">
    <property type="entry name" value="Small_GTP-bd"/>
</dbReference>
<feature type="region of interest" description="Disordered" evidence="4">
    <location>
        <begin position="187"/>
        <end position="206"/>
    </location>
</feature>
<dbReference type="InterPro" id="IPR001806">
    <property type="entry name" value="Small_GTPase"/>
</dbReference>
<dbReference type="SUPFAM" id="SSF52540">
    <property type="entry name" value="P-loop containing nucleoside triphosphate hydrolases"/>
    <property type="match status" value="1"/>
</dbReference>
<dbReference type="PROSITE" id="PS51419">
    <property type="entry name" value="RAB"/>
    <property type="match status" value="1"/>
</dbReference>
<evidence type="ECO:0000256" key="2">
    <source>
        <dbReference type="ARBA" id="ARBA00022741"/>
    </source>
</evidence>
<keyword evidence="3" id="KW-0342">GTP-binding</keyword>
<dbReference type="GO" id="GO:0003924">
    <property type="term" value="F:GTPase activity"/>
    <property type="evidence" value="ECO:0007669"/>
    <property type="project" value="InterPro"/>
</dbReference>
<dbReference type="OrthoDB" id="10002389at2759"/>
<dbReference type="PANTHER" id="PTHR46152">
    <property type="entry name" value="NF-KAPPA-B INHIBITOR-INTERACTING RAS-LIKE PROTEIN"/>
    <property type="match status" value="1"/>
</dbReference>
<dbReference type="EMBL" id="CACRXK020003095">
    <property type="protein sequence ID" value="CAB3997429.1"/>
    <property type="molecule type" value="Genomic_DNA"/>
</dbReference>
<proteinExistence type="inferred from homology"/>
<sequence>MPKCYKIVFLGSKKVGKTAIIEQLVHGHHNIGSSLHPTIEDIYEVLIENDQSVKEKVRIFDTAGLESNNSELSKHVAIADGFVLVYSITSKSSLTVIENVKKELEKKGKESCPLIVLGTKTDLLEERECDYKSALKWADTEKVKLYEICVGDRQALKEPLVWLVSRMGCLTGKNYLTTGKSDVKKFLSKKRPGSSKSLTKENSISD</sequence>
<name>A0A6S7H464_PARCT</name>
<comment type="caution">
    <text evidence="5">The sequence shown here is derived from an EMBL/GenBank/DDBJ whole genome shotgun (WGS) entry which is preliminary data.</text>
</comment>
<keyword evidence="2" id="KW-0547">Nucleotide-binding</keyword>
<dbReference type="GO" id="GO:0005525">
    <property type="term" value="F:GTP binding"/>
    <property type="evidence" value="ECO:0007669"/>
    <property type="project" value="UniProtKB-KW"/>
</dbReference>
<protein>
    <submittedName>
        <fullName evidence="5">NF-kappa-B inhibitor-interacting Ras 1</fullName>
    </submittedName>
</protein>
<dbReference type="PANTHER" id="PTHR46152:SF3">
    <property type="entry name" value="NF-KAPPA-B INHIBITOR-INTERACTING RAS-LIKE PROTEIN"/>
    <property type="match status" value="1"/>
</dbReference>